<organism evidence="1 2">
    <name type="scientific">Thelonectria olida</name>
    <dbReference type="NCBI Taxonomy" id="1576542"/>
    <lineage>
        <taxon>Eukaryota</taxon>
        <taxon>Fungi</taxon>
        <taxon>Dikarya</taxon>
        <taxon>Ascomycota</taxon>
        <taxon>Pezizomycotina</taxon>
        <taxon>Sordariomycetes</taxon>
        <taxon>Hypocreomycetidae</taxon>
        <taxon>Hypocreales</taxon>
        <taxon>Nectriaceae</taxon>
        <taxon>Thelonectria</taxon>
    </lineage>
</organism>
<protein>
    <submittedName>
        <fullName evidence="1">Uncharacterized protein</fullName>
    </submittedName>
</protein>
<accession>A0A9P9AFZ4</accession>
<keyword evidence="2" id="KW-1185">Reference proteome</keyword>
<gene>
    <name evidence="1" type="ORF">B0T10DRAFT_521747</name>
</gene>
<sequence>MLSSLANESDFALPSGSWLQLSDAIFQLSMMFWTYQGPAGNMSSSVLIHYTAVMGISRCSLAYHPAHNSTPKLAALIWVGRRPDFCSLNLPVYTYTTLAFPWPSRTNCQTGDKLYFDTNYPSQPDCLEAIRRKYLLRGYYTPFGEIIELKTFAKSIVKREGIPGNLSWALDGRSFTIGHDKKVQLSDFCRTNHKAVTQVHDQVNEMMLGWEPNIDLATIRDDLIRRTAGWSFLHKAENNLANMWKTLLDKFQSSSFRGKPFINSGYWQTETYIAYLNAGFELNKSAFAVFHFTPLVCGRICVG</sequence>
<dbReference type="Proteomes" id="UP000777438">
    <property type="component" value="Unassembled WGS sequence"/>
</dbReference>
<comment type="caution">
    <text evidence="1">The sequence shown here is derived from an EMBL/GenBank/DDBJ whole genome shotgun (WGS) entry which is preliminary data.</text>
</comment>
<proteinExistence type="predicted"/>
<dbReference type="EMBL" id="JAGPYM010000038">
    <property type="protein sequence ID" value="KAH6874572.1"/>
    <property type="molecule type" value="Genomic_DNA"/>
</dbReference>
<name>A0A9P9AFZ4_9HYPO</name>
<evidence type="ECO:0000313" key="2">
    <source>
        <dbReference type="Proteomes" id="UP000777438"/>
    </source>
</evidence>
<evidence type="ECO:0000313" key="1">
    <source>
        <dbReference type="EMBL" id="KAH6874572.1"/>
    </source>
</evidence>
<reference evidence="1 2" key="1">
    <citation type="journal article" date="2021" name="Nat. Commun.">
        <title>Genetic determinants of endophytism in the Arabidopsis root mycobiome.</title>
        <authorList>
            <person name="Mesny F."/>
            <person name="Miyauchi S."/>
            <person name="Thiergart T."/>
            <person name="Pickel B."/>
            <person name="Atanasova L."/>
            <person name="Karlsson M."/>
            <person name="Huettel B."/>
            <person name="Barry K.W."/>
            <person name="Haridas S."/>
            <person name="Chen C."/>
            <person name="Bauer D."/>
            <person name="Andreopoulos W."/>
            <person name="Pangilinan J."/>
            <person name="LaButti K."/>
            <person name="Riley R."/>
            <person name="Lipzen A."/>
            <person name="Clum A."/>
            <person name="Drula E."/>
            <person name="Henrissat B."/>
            <person name="Kohler A."/>
            <person name="Grigoriev I.V."/>
            <person name="Martin F.M."/>
            <person name="Hacquard S."/>
        </authorList>
    </citation>
    <scope>NUCLEOTIDE SEQUENCE [LARGE SCALE GENOMIC DNA]</scope>
    <source>
        <strain evidence="1 2">MPI-CAGE-CH-0241</strain>
    </source>
</reference>
<dbReference type="OrthoDB" id="5082897at2759"/>
<dbReference type="AlphaFoldDB" id="A0A9P9AFZ4"/>